<organism evidence="2 3">
    <name type="scientific">Macrophomina phaseolina (strain MS6)</name>
    <name type="common">Charcoal rot fungus</name>
    <dbReference type="NCBI Taxonomy" id="1126212"/>
    <lineage>
        <taxon>Eukaryota</taxon>
        <taxon>Fungi</taxon>
        <taxon>Dikarya</taxon>
        <taxon>Ascomycota</taxon>
        <taxon>Pezizomycotina</taxon>
        <taxon>Dothideomycetes</taxon>
        <taxon>Dothideomycetes incertae sedis</taxon>
        <taxon>Botryosphaeriales</taxon>
        <taxon>Botryosphaeriaceae</taxon>
        <taxon>Macrophomina</taxon>
    </lineage>
</organism>
<dbReference type="InParanoid" id="K2RQK6"/>
<accession>K2RQK6</accession>
<evidence type="ECO:0000313" key="3">
    <source>
        <dbReference type="Proteomes" id="UP000007129"/>
    </source>
</evidence>
<dbReference type="Proteomes" id="UP000007129">
    <property type="component" value="Unassembled WGS sequence"/>
</dbReference>
<dbReference type="OrthoDB" id="3882589at2759"/>
<dbReference type="AlphaFoldDB" id="K2RQK6"/>
<feature type="region of interest" description="Disordered" evidence="1">
    <location>
        <begin position="59"/>
        <end position="88"/>
    </location>
</feature>
<feature type="region of interest" description="Disordered" evidence="1">
    <location>
        <begin position="1"/>
        <end position="45"/>
    </location>
</feature>
<dbReference type="EMBL" id="AHHD01000450">
    <property type="protein sequence ID" value="EKG12469.1"/>
    <property type="molecule type" value="Genomic_DNA"/>
</dbReference>
<sequence length="571" mass="65204">MHASRVLCLQEPADDGETLTSPQQPPSFPRPTGSNNLPLGQRQPARALSASLVERFADSSHRDGDEGGGGSGPVQLGFTTMPPNSAYEANPPLTQQRSLPNIPLRLFQSLEQSNDQQLFDYLSSRHITVGFLREIDQFLCQNPELYYHARDWTQTFNALQPLDAYKYFLKGYTKPARYVPGYLPDPEMFTLPQYFIPGRLEVTYDEELVEFFEGVPFRHDILQEIDRLVDGFCYQIQCGMNPKTVDRKLVVYALYGNPIDAYKYYEYNYQRTWLKHRYLPEHIELDKVPKADNYTLPSPSVIGPDEGHRSYYPTRMRMARAQDNGVDVLDVLMQEFVSELAKKGHRRKHIADMKRYAQEALDQERNDPQGHDIVDLVMNIADSEPRRHRNTPHDMGLPYMGRQPFLSGKPPSPEISMFTPLGGGTLHIYPPNGFVMSNHINTEPWNPLNMKKQANKAAKLLEKKRKTNYTSAKSSLATARKQELLLLSGDKDPKKIKLARRTRIAAERNLAGTLLALNKTRKRLTAQESNGLQKLQCFQGKGTKQLMDQEQDSTEYLQLIVNLTHCEDILS</sequence>
<dbReference type="VEuPathDB" id="FungiDB:MPH_10426"/>
<evidence type="ECO:0000313" key="2">
    <source>
        <dbReference type="EMBL" id="EKG12469.1"/>
    </source>
</evidence>
<comment type="caution">
    <text evidence="2">The sequence shown here is derived from an EMBL/GenBank/DDBJ whole genome shotgun (WGS) entry which is preliminary data.</text>
</comment>
<reference evidence="2 3" key="1">
    <citation type="journal article" date="2012" name="BMC Genomics">
        <title>Tools to kill: Genome of one of the most destructive plant pathogenic fungi Macrophomina phaseolina.</title>
        <authorList>
            <person name="Islam M.S."/>
            <person name="Haque M.S."/>
            <person name="Islam M.M."/>
            <person name="Emdad E.M."/>
            <person name="Halim A."/>
            <person name="Hossen Q.M.M."/>
            <person name="Hossain M.Z."/>
            <person name="Ahmed B."/>
            <person name="Rahim S."/>
            <person name="Rahman M.S."/>
            <person name="Alam M.M."/>
            <person name="Hou S."/>
            <person name="Wan X."/>
            <person name="Saito J.A."/>
            <person name="Alam M."/>
        </authorList>
    </citation>
    <scope>NUCLEOTIDE SEQUENCE [LARGE SCALE GENOMIC DNA]</scope>
    <source>
        <strain evidence="2 3">MS6</strain>
    </source>
</reference>
<evidence type="ECO:0000256" key="1">
    <source>
        <dbReference type="SAM" id="MobiDB-lite"/>
    </source>
</evidence>
<proteinExistence type="predicted"/>
<dbReference type="eggNOG" id="ENOG502SNJ9">
    <property type="taxonomic scope" value="Eukaryota"/>
</dbReference>
<dbReference type="HOGENOM" id="CLU_477400_0_0_1"/>
<name>K2RQK6_MACPH</name>
<protein>
    <submittedName>
        <fullName evidence="2">Uncharacterized protein</fullName>
    </submittedName>
</protein>
<gene>
    <name evidence="2" type="ORF">MPH_10426</name>
</gene>